<sequence length="147" mass="15621">MESTAVEERVGVLRGNPGFLASRFSYLAAKASDAALAPFDLSIKPYALLELASVSPRSQRELGRILCLDPSRVLRLVDQLTERGSVERVPDAADRRVTLIRATPSGRRLAVAAAAALAAATTPLTAGLSADERAELLRLLGIVALEE</sequence>
<dbReference type="InterPro" id="IPR036388">
    <property type="entry name" value="WH-like_DNA-bd_sf"/>
</dbReference>
<dbReference type="SUPFAM" id="SSF46785">
    <property type="entry name" value="Winged helix' DNA-binding domain"/>
    <property type="match status" value="1"/>
</dbReference>
<dbReference type="PANTHER" id="PTHR33164">
    <property type="entry name" value="TRANSCRIPTIONAL REGULATOR, MARR FAMILY"/>
    <property type="match status" value="1"/>
</dbReference>
<name>A0ABY5NLU1_9MICO</name>
<feature type="domain" description="HTH marR-type" evidence="1">
    <location>
        <begin position="1"/>
        <end position="145"/>
    </location>
</feature>
<evidence type="ECO:0000313" key="3">
    <source>
        <dbReference type="Proteomes" id="UP001054811"/>
    </source>
</evidence>
<evidence type="ECO:0000259" key="1">
    <source>
        <dbReference type="PROSITE" id="PS50995"/>
    </source>
</evidence>
<dbReference type="Proteomes" id="UP001054811">
    <property type="component" value="Chromosome"/>
</dbReference>
<keyword evidence="3" id="KW-1185">Reference proteome</keyword>
<dbReference type="EMBL" id="CP091139">
    <property type="protein sequence ID" value="UUT36115.1"/>
    <property type="molecule type" value="Genomic_DNA"/>
</dbReference>
<proteinExistence type="predicted"/>
<reference evidence="2" key="1">
    <citation type="submission" date="2022-01" db="EMBL/GenBank/DDBJ databases">
        <title>Microbacterium eymi and Microbacterium rhizovicinus sp. nov., isolated from the rhizospheric soil of Elymus tsukushiensis, a plant native to the Dokdo Islands, Republic of Korea.</title>
        <authorList>
            <person name="Hwang Y.J."/>
        </authorList>
    </citation>
    <scope>NUCLEOTIDE SEQUENCE</scope>
    <source>
        <strain evidence="2">KUDC0405</strain>
    </source>
</reference>
<dbReference type="PROSITE" id="PS50995">
    <property type="entry name" value="HTH_MARR_2"/>
    <property type="match status" value="1"/>
</dbReference>
<dbReference type="InterPro" id="IPR039422">
    <property type="entry name" value="MarR/SlyA-like"/>
</dbReference>
<dbReference type="PANTHER" id="PTHR33164:SF99">
    <property type="entry name" value="MARR FAMILY REGULATORY PROTEIN"/>
    <property type="match status" value="1"/>
</dbReference>
<organism evidence="2 3">
    <name type="scientific">Microbacterium elymi</name>
    <dbReference type="NCBI Taxonomy" id="2909587"/>
    <lineage>
        <taxon>Bacteria</taxon>
        <taxon>Bacillati</taxon>
        <taxon>Actinomycetota</taxon>
        <taxon>Actinomycetes</taxon>
        <taxon>Micrococcales</taxon>
        <taxon>Microbacteriaceae</taxon>
        <taxon>Microbacterium</taxon>
    </lineage>
</organism>
<dbReference type="InterPro" id="IPR036390">
    <property type="entry name" value="WH_DNA-bd_sf"/>
</dbReference>
<dbReference type="PRINTS" id="PR00598">
    <property type="entry name" value="HTHMARR"/>
</dbReference>
<protein>
    <submittedName>
        <fullName evidence="2">MarR family transcriptional regulator</fullName>
    </submittedName>
</protein>
<dbReference type="SMART" id="SM00347">
    <property type="entry name" value="HTH_MARR"/>
    <property type="match status" value="1"/>
</dbReference>
<gene>
    <name evidence="2" type="ORF">L2X98_23890</name>
</gene>
<dbReference type="Pfam" id="PF12802">
    <property type="entry name" value="MarR_2"/>
    <property type="match status" value="1"/>
</dbReference>
<accession>A0ABY5NLU1</accession>
<dbReference type="RefSeq" id="WP_259612764.1">
    <property type="nucleotide sequence ID" value="NZ_CP091139.2"/>
</dbReference>
<evidence type="ECO:0000313" key="2">
    <source>
        <dbReference type="EMBL" id="UUT36115.1"/>
    </source>
</evidence>
<dbReference type="InterPro" id="IPR000835">
    <property type="entry name" value="HTH_MarR-typ"/>
</dbReference>
<dbReference type="Gene3D" id="1.10.10.10">
    <property type="entry name" value="Winged helix-like DNA-binding domain superfamily/Winged helix DNA-binding domain"/>
    <property type="match status" value="1"/>
</dbReference>